<feature type="region of interest" description="Disordered" evidence="1">
    <location>
        <begin position="187"/>
        <end position="228"/>
    </location>
</feature>
<name>A0A841T8R6_9BACL</name>
<keyword evidence="4" id="KW-1185">Reference proteome</keyword>
<evidence type="ECO:0000256" key="1">
    <source>
        <dbReference type="SAM" id="MobiDB-lite"/>
    </source>
</evidence>
<evidence type="ECO:0000313" key="4">
    <source>
        <dbReference type="Proteomes" id="UP000574133"/>
    </source>
</evidence>
<comment type="caution">
    <text evidence="3">The sequence shown here is derived from an EMBL/GenBank/DDBJ whole genome shotgun (WGS) entry which is preliminary data.</text>
</comment>
<protein>
    <submittedName>
        <fullName evidence="3">Stage III sporulation protein AF</fullName>
    </submittedName>
</protein>
<dbReference type="RefSeq" id="WP_185177695.1">
    <property type="nucleotide sequence ID" value="NZ_CBCSEP010000007.1"/>
</dbReference>
<feature type="transmembrane region" description="Helical" evidence="2">
    <location>
        <begin position="34"/>
        <end position="55"/>
    </location>
</feature>
<dbReference type="InterPro" id="IPR014245">
    <property type="entry name" value="Spore_III_AF"/>
</dbReference>
<dbReference type="EMBL" id="JACJVN010000016">
    <property type="protein sequence ID" value="MBB6676405.1"/>
    <property type="molecule type" value="Genomic_DNA"/>
</dbReference>
<evidence type="ECO:0000256" key="2">
    <source>
        <dbReference type="SAM" id="Phobius"/>
    </source>
</evidence>
<dbReference type="Proteomes" id="UP000574133">
    <property type="component" value="Unassembled WGS sequence"/>
</dbReference>
<feature type="compositionally biased region" description="Low complexity" evidence="1">
    <location>
        <begin position="187"/>
        <end position="202"/>
    </location>
</feature>
<feature type="transmembrane region" description="Helical" evidence="2">
    <location>
        <begin position="6"/>
        <end position="27"/>
    </location>
</feature>
<keyword evidence="2" id="KW-0472">Membrane</keyword>
<keyword evidence="2" id="KW-0812">Transmembrane</keyword>
<reference evidence="3 4" key="1">
    <citation type="submission" date="2020-08" db="EMBL/GenBank/DDBJ databases">
        <title>Cohnella phylogeny.</title>
        <authorList>
            <person name="Dunlap C."/>
        </authorList>
    </citation>
    <scope>NUCLEOTIDE SEQUENCE [LARGE SCALE GENOMIC DNA]</scope>
    <source>
        <strain evidence="3 4">DSM 103658</strain>
    </source>
</reference>
<keyword evidence="2" id="KW-1133">Transmembrane helix</keyword>
<accession>A0A841T8R6</accession>
<gene>
    <name evidence="3" type="ORF">H4Q31_03585</name>
</gene>
<evidence type="ECO:0000313" key="3">
    <source>
        <dbReference type="EMBL" id="MBB6676405.1"/>
    </source>
</evidence>
<organism evidence="3 4">
    <name type="scientific">Cohnella lubricantis</name>
    <dbReference type="NCBI Taxonomy" id="2163172"/>
    <lineage>
        <taxon>Bacteria</taxon>
        <taxon>Bacillati</taxon>
        <taxon>Bacillota</taxon>
        <taxon>Bacilli</taxon>
        <taxon>Bacillales</taxon>
        <taxon>Paenibacillaceae</taxon>
        <taxon>Cohnella</taxon>
    </lineage>
</organism>
<proteinExistence type="predicted"/>
<sequence>MMAELAAWLGRIVAVVLLVSLVDLILPNQTMQRYVRLVAGLLVLLTVATPVLSWFRSDFSEKLSANIGAVQLSYGRDEEALAQIETEGQRLSEAWNEQAARLATARLSAEIRAAVEEAGFGAVRSVDVQTEPDGSGVPRVSRVELTMSEAEAGMNAGISESEEDSAPIADVEPVAPVDIRIDEMAGSDADAGAGAGARTDAGAGDGGSEKPDNVPAAASEGAKAEDAELSGRVAALLQTRFGVAPERVIVWKAASDSAN</sequence>
<dbReference type="AlphaFoldDB" id="A0A841T8R6"/>
<dbReference type="Pfam" id="PF09581">
    <property type="entry name" value="Spore_III_AF"/>
    <property type="match status" value="1"/>
</dbReference>